<dbReference type="RefSeq" id="YP_009801726.1">
    <property type="nucleotide sequence ID" value="NC_047974.1"/>
</dbReference>
<name>A0A2U8UJA8_9CAUD</name>
<dbReference type="KEGG" id="vg:54992244"/>
<organism evidence="1 2">
    <name type="scientific">Gordonia phage Jace</name>
    <dbReference type="NCBI Taxonomy" id="2182360"/>
    <lineage>
        <taxon>Viruses</taxon>
        <taxon>Duplodnaviria</taxon>
        <taxon>Heunggongvirae</taxon>
        <taxon>Uroviricota</taxon>
        <taxon>Caudoviricetes</taxon>
        <taxon>Jacevirus</taxon>
        <taxon>Jacevirus jace</taxon>
    </lineage>
</organism>
<gene>
    <name evidence="1" type="primary">80</name>
    <name evidence="1" type="ORF">PBI_JACE_80</name>
</gene>
<sequence length="54" mass="5813">MTAADPTICPEHTRRVAPIRFGPHAGTITTWTIDCAKRAPHDGSHSDSAGKEFP</sequence>
<dbReference type="EMBL" id="MH153804">
    <property type="protein sequence ID" value="AWN03700.1"/>
    <property type="molecule type" value="Genomic_DNA"/>
</dbReference>
<protein>
    <submittedName>
        <fullName evidence="1">Uncharacterized protein</fullName>
    </submittedName>
</protein>
<dbReference type="GeneID" id="54992244"/>
<proteinExistence type="predicted"/>
<evidence type="ECO:0000313" key="2">
    <source>
        <dbReference type="Proteomes" id="UP000246975"/>
    </source>
</evidence>
<dbReference type="Proteomes" id="UP000246975">
    <property type="component" value="Segment"/>
</dbReference>
<evidence type="ECO:0000313" key="1">
    <source>
        <dbReference type="EMBL" id="AWN03700.1"/>
    </source>
</evidence>
<accession>A0A2U8UJA8</accession>
<keyword evidence="2" id="KW-1185">Reference proteome</keyword>
<reference evidence="1 2" key="1">
    <citation type="submission" date="2018-03" db="EMBL/GenBank/DDBJ databases">
        <authorList>
            <person name="Garlena R.A."/>
            <person name="Russell D.A."/>
            <person name="Pope W.H."/>
            <person name="Jacobs-Sera D."/>
            <person name="Hatfull G.F."/>
        </authorList>
    </citation>
    <scope>NUCLEOTIDE SEQUENCE [LARGE SCALE GENOMIC DNA]</scope>
</reference>